<sequence length="77" mass="8317">MGAVLVHLDAGLRIELAVGVAAKVRTTLKDEDSLAELSGHPLRDGQAEEAGADDHKVRQVRDGLFRDWHGLEFRGSG</sequence>
<name>A0A3G9IC86_9ACTN</name>
<keyword evidence="3" id="KW-1185">Reference proteome</keyword>
<proteinExistence type="predicted"/>
<reference evidence="2 3" key="1">
    <citation type="submission" date="2018-11" db="EMBL/GenBank/DDBJ databases">
        <title>Complete genome sequence of Nocardioides baekrokdamisoli strain KCTC 39748.</title>
        <authorList>
            <person name="Kang S.W."/>
            <person name="Lee K.C."/>
            <person name="Kim K.K."/>
            <person name="Kim J.S."/>
            <person name="Kim D.S."/>
            <person name="Ko S.H."/>
            <person name="Yang S.H."/>
            <person name="Shin Y.K."/>
            <person name="Lee J.S."/>
        </authorList>
    </citation>
    <scope>NUCLEOTIDE SEQUENCE [LARGE SCALE GENOMIC DNA]</scope>
    <source>
        <strain evidence="2 3">KCTC 39748</strain>
    </source>
</reference>
<dbReference type="AlphaFoldDB" id="A0A3G9IC86"/>
<feature type="compositionally biased region" description="Basic and acidic residues" evidence="1">
    <location>
        <begin position="41"/>
        <end position="54"/>
    </location>
</feature>
<gene>
    <name evidence="2" type="ORF">Back2_08140</name>
</gene>
<feature type="region of interest" description="Disordered" evidence="1">
    <location>
        <begin position="35"/>
        <end position="54"/>
    </location>
</feature>
<dbReference type="Proteomes" id="UP000271573">
    <property type="component" value="Chromosome"/>
</dbReference>
<evidence type="ECO:0000313" key="2">
    <source>
        <dbReference type="EMBL" id="BBH16527.1"/>
    </source>
</evidence>
<protein>
    <submittedName>
        <fullName evidence="2">Uncharacterized protein</fullName>
    </submittedName>
</protein>
<evidence type="ECO:0000256" key="1">
    <source>
        <dbReference type="SAM" id="MobiDB-lite"/>
    </source>
</evidence>
<accession>A0A3G9IC86</accession>
<evidence type="ECO:0000313" key="3">
    <source>
        <dbReference type="Proteomes" id="UP000271573"/>
    </source>
</evidence>
<dbReference type="EMBL" id="AP019307">
    <property type="protein sequence ID" value="BBH16527.1"/>
    <property type="molecule type" value="Genomic_DNA"/>
</dbReference>
<organism evidence="2 3">
    <name type="scientific">Nocardioides baekrokdamisoli</name>
    <dbReference type="NCBI Taxonomy" id="1804624"/>
    <lineage>
        <taxon>Bacteria</taxon>
        <taxon>Bacillati</taxon>
        <taxon>Actinomycetota</taxon>
        <taxon>Actinomycetes</taxon>
        <taxon>Propionibacteriales</taxon>
        <taxon>Nocardioidaceae</taxon>
        <taxon>Nocardioides</taxon>
    </lineage>
</organism>
<dbReference type="KEGG" id="nbe:Back2_08140"/>